<evidence type="ECO:0000256" key="4">
    <source>
        <dbReference type="ARBA" id="ARBA00022833"/>
    </source>
</evidence>
<accession>A0ABR1C3Q5</accession>
<keyword evidence="8" id="KW-1185">Reference proteome</keyword>
<reference evidence="7 8" key="1">
    <citation type="submission" date="2023-08" db="EMBL/GenBank/DDBJ databases">
        <title>A Necator americanus chromosomal reference genome.</title>
        <authorList>
            <person name="Ilik V."/>
            <person name="Petrzelkova K.J."/>
            <person name="Pardy F."/>
            <person name="Fuh T."/>
            <person name="Niatou-Singa F.S."/>
            <person name="Gouil Q."/>
            <person name="Baker L."/>
            <person name="Ritchie M.E."/>
            <person name="Jex A.R."/>
            <person name="Gazzola D."/>
            <person name="Li H."/>
            <person name="Toshio Fujiwara R."/>
            <person name="Zhan B."/>
            <person name="Aroian R.V."/>
            <person name="Pafco B."/>
            <person name="Schwarz E.M."/>
        </authorList>
    </citation>
    <scope>NUCLEOTIDE SEQUENCE [LARGE SCALE GENOMIC DNA]</scope>
    <source>
        <strain evidence="7 8">Aroian</strain>
        <tissue evidence="7">Whole animal</tissue>
    </source>
</reference>
<dbReference type="InterPro" id="IPR013087">
    <property type="entry name" value="Znf_C2H2_type"/>
</dbReference>
<evidence type="ECO:0000256" key="5">
    <source>
        <dbReference type="SAM" id="MobiDB-lite"/>
    </source>
</evidence>
<feature type="compositionally biased region" description="Polar residues" evidence="5">
    <location>
        <begin position="141"/>
        <end position="152"/>
    </location>
</feature>
<evidence type="ECO:0000256" key="2">
    <source>
        <dbReference type="ARBA" id="ARBA00022737"/>
    </source>
</evidence>
<feature type="compositionally biased region" description="Basic and acidic residues" evidence="5">
    <location>
        <begin position="127"/>
        <end position="138"/>
    </location>
</feature>
<dbReference type="PANTHER" id="PTHR24408">
    <property type="entry name" value="ZINC FINGER PROTEIN"/>
    <property type="match status" value="1"/>
</dbReference>
<feature type="region of interest" description="Disordered" evidence="5">
    <location>
        <begin position="169"/>
        <end position="195"/>
    </location>
</feature>
<dbReference type="Gene3D" id="3.30.160.60">
    <property type="entry name" value="Classic Zinc Finger"/>
    <property type="match status" value="1"/>
</dbReference>
<comment type="caution">
    <text evidence="7">The sequence shown here is derived from an EMBL/GenBank/DDBJ whole genome shotgun (WGS) entry which is preliminary data.</text>
</comment>
<evidence type="ECO:0000256" key="1">
    <source>
        <dbReference type="ARBA" id="ARBA00022723"/>
    </source>
</evidence>
<feature type="region of interest" description="Disordered" evidence="5">
    <location>
        <begin position="122"/>
        <end position="152"/>
    </location>
</feature>
<sequence>MYVLLNLKDGSRLTDVVQLLFAHGHTAVSVAEKVEHLCPTCERSAGQRFSNVEHFKSVSPTTPTFIVPECKPEVPKTTSMLQQTDIVTRPPSPDAVPNGEVSPVEVPHRETSHLNMKVIPLPPVEPAEVKEEPSEFVDRTSAPSTEQPSNGESSHFIITSALELLGHANTSNTDSGLDQGSFERETKEHNVPHSKRKARIEMLGLETFQCQLCKKAITRQGQYANLVNHLSRHARLHASKKQYCCPVCRASFSRRYLAYAHVREAHPKIGHVEPLDHGRELREEYRALLEVCFPGASSRRKTVAAQNASDLNDVKDMEENDLMEAPEQCGVLSQLLEQ</sequence>
<evidence type="ECO:0000256" key="3">
    <source>
        <dbReference type="ARBA" id="ARBA00022771"/>
    </source>
</evidence>
<keyword evidence="3" id="KW-0863">Zinc-finger</keyword>
<dbReference type="PANTHER" id="PTHR24408:SF34">
    <property type="entry name" value="ZINC FINGER PROTEIN 672-RELATED"/>
    <property type="match status" value="1"/>
</dbReference>
<organism evidence="7 8">
    <name type="scientific">Necator americanus</name>
    <name type="common">Human hookworm</name>
    <dbReference type="NCBI Taxonomy" id="51031"/>
    <lineage>
        <taxon>Eukaryota</taxon>
        <taxon>Metazoa</taxon>
        <taxon>Ecdysozoa</taxon>
        <taxon>Nematoda</taxon>
        <taxon>Chromadorea</taxon>
        <taxon>Rhabditida</taxon>
        <taxon>Rhabditina</taxon>
        <taxon>Rhabditomorpha</taxon>
        <taxon>Strongyloidea</taxon>
        <taxon>Ancylostomatidae</taxon>
        <taxon>Bunostominae</taxon>
        <taxon>Necator</taxon>
    </lineage>
</organism>
<name>A0ABR1C3Q5_NECAM</name>
<dbReference type="Proteomes" id="UP001303046">
    <property type="component" value="Unassembled WGS sequence"/>
</dbReference>
<dbReference type="SUPFAM" id="SSF57667">
    <property type="entry name" value="beta-beta-alpha zinc fingers"/>
    <property type="match status" value="1"/>
</dbReference>
<feature type="compositionally biased region" description="Basic and acidic residues" evidence="5">
    <location>
        <begin position="181"/>
        <end position="191"/>
    </location>
</feature>
<protein>
    <recommendedName>
        <fullName evidence="6">C2H2-type domain-containing protein</fullName>
    </recommendedName>
</protein>
<dbReference type="EMBL" id="JAVFWL010000002">
    <property type="protein sequence ID" value="KAK6732075.1"/>
    <property type="molecule type" value="Genomic_DNA"/>
</dbReference>
<dbReference type="InterPro" id="IPR036236">
    <property type="entry name" value="Znf_C2H2_sf"/>
</dbReference>
<evidence type="ECO:0000259" key="6">
    <source>
        <dbReference type="PROSITE" id="PS00028"/>
    </source>
</evidence>
<evidence type="ECO:0000313" key="8">
    <source>
        <dbReference type="Proteomes" id="UP001303046"/>
    </source>
</evidence>
<dbReference type="PROSITE" id="PS00028">
    <property type="entry name" value="ZINC_FINGER_C2H2_1"/>
    <property type="match status" value="1"/>
</dbReference>
<keyword evidence="1" id="KW-0479">Metal-binding</keyword>
<feature type="domain" description="C2H2-type" evidence="6">
    <location>
        <begin position="244"/>
        <end position="266"/>
    </location>
</feature>
<evidence type="ECO:0000313" key="7">
    <source>
        <dbReference type="EMBL" id="KAK6732075.1"/>
    </source>
</evidence>
<keyword evidence="4" id="KW-0862">Zinc</keyword>
<gene>
    <name evidence="7" type="primary">Necator_chrII.g4237</name>
    <name evidence="7" type="ORF">RB195_016445</name>
</gene>
<proteinExistence type="predicted"/>
<keyword evidence="2" id="KW-0677">Repeat</keyword>
<feature type="compositionally biased region" description="Polar residues" evidence="5">
    <location>
        <begin position="169"/>
        <end position="178"/>
    </location>
</feature>